<evidence type="ECO:0000259" key="4">
    <source>
        <dbReference type="Pfam" id="PF24517"/>
    </source>
</evidence>
<dbReference type="GO" id="GO:0005576">
    <property type="term" value="C:extracellular region"/>
    <property type="evidence" value="ECO:0007669"/>
    <property type="project" value="UniProtKB-SubCell"/>
</dbReference>
<dbReference type="AlphaFoldDB" id="A0A841KR33"/>
<comment type="subcellular location">
    <subcellularLocation>
        <location evidence="1">Secreted</location>
    </subcellularLocation>
</comment>
<evidence type="ECO:0000313" key="6">
    <source>
        <dbReference type="Proteomes" id="UP000579281"/>
    </source>
</evidence>
<dbReference type="InterPro" id="IPR055372">
    <property type="entry name" value="CBM96"/>
</dbReference>
<dbReference type="NCBIfam" id="NF033679">
    <property type="entry name" value="DNRLRE_dom"/>
    <property type="match status" value="1"/>
</dbReference>
<keyword evidence="2" id="KW-0964">Secreted</keyword>
<dbReference type="Proteomes" id="UP000579281">
    <property type="component" value="Unassembled WGS sequence"/>
</dbReference>
<dbReference type="InterPro" id="IPR015943">
    <property type="entry name" value="WD40/YVTN_repeat-like_dom_sf"/>
</dbReference>
<dbReference type="EMBL" id="JACHEN010000010">
    <property type="protein sequence ID" value="MBB6215877.1"/>
    <property type="molecule type" value="Genomic_DNA"/>
</dbReference>
<dbReference type="InterPro" id="IPR011964">
    <property type="entry name" value="YVTN_b-propeller_repeat"/>
</dbReference>
<gene>
    <name evidence="5" type="ORF">HNQ80_001968</name>
</gene>
<comment type="caution">
    <text evidence="5">The sequence shown here is derived from an EMBL/GenBank/DDBJ whole genome shotgun (WGS) entry which is preliminary data.</text>
</comment>
<keyword evidence="6" id="KW-1185">Reference proteome</keyword>
<dbReference type="InterPro" id="IPR011045">
    <property type="entry name" value="N2O_reductase_N"/>
</dbReference>
<protein>
    <submittedName>
        <fullName evidence="5">YVTN family beta-propeller protein</fullName>
    </submittedName>
</protein>
<dbReference type="RefSeq" id="WP_184310423.1">
    <property type="nucleotide sequence ID" value="NZ_JACHEN010000010.1"/>
</dbReference>
<name>A0A841KR33_9FIRM</name>
<evidence type="ECO:0000256" key="3">
    <source>
        <dbReference type="ARBA" id="ARBA00022729"/>
    </source>
</evidence>
<dbReference type="Pfam" id="PF24517">
    <property type="entry name" value="CBM96"/>
    <property type="match status" value="1"/>
</dbReference>
<evidence type="ECO:0000256" key="1">
    <source>
        <dbReference type="ARBA" id="ARBA00004613"/>
    </source>
</evidence>
<reference evidence="5 6" key="1">
    <citation type="submission" date="2020-08" db="EMBL/GenBank/DDBJ databases">
        <title>Genomic Encyclopedia of Type Strains, Phase IV (KMG-IV): sequencing the most valuable type-strain genomes for metagenomic binning, comparative biology and taxonomic classification.</title>
        <authorList>
            <person name="Goeker M."/>
        </authorList>
    </citation>
    <scope>NUCLEOTIDE SEQUENCE [LARGE SCALE GENOMIC DNA]</scope>
    <source>
        <strain evidence="5 6">DSM 103526</strain>
    </source>
</reference>
<evidence type="ECO:0000313" key="5">
    <source>
        <dbReference type="EMBL" id="MBB6215877.1"/>
    </source>
</evidence>
<dbReference type="SUPFAM" id="SSF50974">
    <property type="entry name" value="Nitrous oxide reductase, N-terminal domain"/>
    <property type="match status" value="1"/>
</dbReference>
<dbReference type="PANTHER" id="PTHR47197">
    <property type="entry name" value="PROTEIN NIRF"/>
    <property type="match status" value="1"/>
</dbReference>
<evidence type="ECO:0000256" key="2">
    <source>
        <dbReference type="ARBA" id="ARBA00022525"/>
    </source>
</evidence>
<organism evidence="5 6">
    <name type="scientific">Anaerosolibacter carboniphilus</name>
    <dbReference type="NCBI Taxonomy" id="1417629"/>
    <lineage>
        <taxon>Bacteria</taxon>
        <taxon>Bacillati</taxon>
        <taxon>Bacillota</taxon>
        <taxon>Clostridia</taxon>
        <taxon>Peptostreptococcales</taxon>
        <taxon>Thermotaleaceae</taxon>
        <taxon>Anaerosolibacter</taxon>
    </lineage>
</organism>
<proteinExistence type="predicted"/>
<dbReference type="InterPro" id="IPR051200">
    <property type="entry name" value="Host-pathogen_enzymatic-act"/>
</dbReference>
<dbReference type="NCBIfam" id="TIGR02276">
    <property type="entry name" value="beta_rpt_yvtn"/>
    <property type="match status" value="6"/>
</dbReference>
<sequence length="519" mass="54877">MEIKYRFKISRYLNKKMNGGIILPVLFLTPIDATIVAQLQPDQNFGPQEDLFVGRTAVPNDVFRSLLKFDISVIPPEVTITKATLRLFFFQKDVPGVQPLSVQRLTSNFSQNTVTWNTQPATGGTIYETNLTEDNLNNFIYLDVTGLAEDWFSGSIANNGLLLTTIENATSLMGFKGYDDAIVPNLPTLIIEFEEAPVMEECSCANLLNNITPGSVVEIVTRCNTFVGQLVGPVTPDVIQLVTQNNRVFNICCKEICTIGSLELLPLAYVTNLLDDSVSVINTAINSVITTIVNVGDAPIGVAITPDGTKAYVTNASGDTVSVINTLTNSILVVIPVGGVPNGVAITPDGTKAYVTNVDDDTVSVINTLTNSILVVIPVGDAPVGVAITPDGAKAYVVNFGGNVSVIDIDTDTVIDTIDVGTNPQGVAITPDGTKAYVTNLNDNTVSIIDTDTDTVIDTIGVGANPISIAITPDGSKAYVTNASGDTVSVINTMTDSVFTTVAVGDGPRGIDIALVPVL</sequence>
<feature type="domain" description="Carbohydrate-binding module family 96" evidence="4">
    <location>
        <begin position="28"/>
        <end position="153"/>
    </location>
</feature>
<dbReference type="PANTHER" id="PTHR47197:SF3">
    <property type="entry name" value="DIHYDRO-HEME D1 DEHYDROGENASE"/>
    <property type="match status" value="1"/>
</dbReference>
<keyword evidence="3" id="KW-0732">Signal</keyword>
<dbReference type="Gene3D" id="2.130.10.10">
    <property type="entry name" value="YVTN repeat-like/Quinoprotein amine dehydrogenase"/>
    <property type="match status" value="2"/>
</dbReference>
<accession>A0A841KR33</accession>